<comment type="caution">
    <text evidence="9">The sequence shown here is derived from an EMBL/GenBank/DDBJ whole genome shotgun (WGS) entry which is preliminary data.</text>
</comment>
<comment type="cofactor">
    <cofactor evidence="1 5">
        <name>FAD</name>
        <dbReference type="ChEBI" id="CHEBI:57692"/>
    </cofactor>
</comment>
<dbReference type="SUPFAM" id="SSF56645">
    <property type="entry name" value="Acyl-CoA dehydrogenase NM domain-like"/>
    <property type="match status" value="1"/>
</dbReference>
<dbReference type="Pfam" id="PF00441">
    <property type="entry name" value="Acyl-CoA_dh_1"/>
    <property type="match status" value="1"/>
</dbReference>
<dbReference type="Gene3D" id="1.20.140.10">
    <property type="entry name" value="Butyryl-CoA Dehydrogenase, subunit A, domain 3"/>
    <property type="match status" value="1"/>
</dbReference>
<dbReference type="GO" id="GO:0050660">
    <property type="term" value="F:flavin adenine dinucleotide binding"/>
    <property type="evidence" value="ECO:0007669"/>
    <property type="project" value="InterPro"/>
</dbReference>
<dbReference type="EMBL" id="MCGQ01000028">
    <property type="protein sequence ID" value="OXY91601.1"/>
    <property type="molecule type" value="Genomic_DNA"/>
</dbReference>
<keyword evidence="3 5" id="KW-0285">Flavoprotein</keyword>
<evidence type="ECO:0000259" key="6">
    <source>
        <dbReference type="Pfam" id="PF00441"/>
    </source>
</evidence>
<dbReference type="Gene3D" id="1.10.540.10">
    <property type="entry name" value="Acyl-CoA dehydrogenase/oxidase, N-terminal domain"/>
    <property type="match status" value="1"/>
</dbReference>
<dbReference type="Pfam" id="PF02771">
    <property type="entry name" value="Acyl-CoA_dh_N"/>
    <property type="match status" value="1"/>
</dbReference>
<dbReference type="PANTHER" id="PTHR43884:SF12">
    <property type="entry name" value="ISOVALERYL-COA DEHYDROGENASE, MITOCHONDRIAL-RELATED"/>
    <property type="match status" value="1"/>
</dbReference>
<dbReference type="InterPro" id="IPR046373">
    <property type="entry name" value="Acyl-CoA_Oxase/DH_mid-dom_sf"/>
</dbReference>
<evidence type="ECO:0000259" key="7">
    <source>
        <dbReference type="Pfam" id="PF02770"/>
    </source>
</evidence>
<keyword evidence="5" id="KW-0560">Oxidoreductase</keyword>
<dbReference type="AlphaFoldDB" id="A0A233S7F4"/>
<name>A0A233S7F4_STRDA</name>
<dbReference type="PANTHER" id="PTHR43884">
    <property type="entry name" value="ACYL-COA DEHYDROGENASE"/>
    <property type="match status" value="1"/>
</dbReference>
<dbReference type="InterPro" id="IPR009100">
    <property type="entry name" value="AcylCoA_DH/oxidase_NM_dom_sf"/>
</dbReference>
<dbReference type="InterPro" id="IPR009075">
    <property type="entry name" value="AcylCo_DH/oxidase_C"/>
</dbReference>
<feature type="domain" description="Acyl-CoA dehydrogenase/oxidase N-terminal" evidence="8">
    <location>
        <begin position="46"/>
        <end position="129"/>
    </location>
</feature>
<dbReference type="RefSeq" id="WP_094219822.1">
    <property type="nucleotide sequence ID" value="NZ_MCGQ01000028.1"/>
</dbReference>
<evidence type="ECO:0008006" key="11">
    <source>
        <dbReference type="Google" id="ProtNLM"/>
    </source>
</evidence>
<evidence type="ECO:0000256" key="3">
    <source>
        <dbReference type="ARBA" id="ARBA00022630"/>
    </source>
</evidence>
<sequence>MTAAPSDAGIAPHSLLADLLKGHLDWNAWRDFPRPSRAEEELGDRLVAEAEEFFAQRVDPTELDDTRVLPDGLLDELQQRGYLRLVVPPELGGLGLAPYTAFRVIAQACAHSVPVGQIVAIQNGVGAAAMLPALPPGPLREFVSGRIAAGTVSGFGDTDRSGQNNARPTLTATPVDGGYLLRGEKLFTGNGPVADLIAVSATVPGDGAPKVGAFFLDTSTPGFSVGSRVEFMGSRGLPNASLRFDDVLVPAGQALLDPDGDQLPPLVGLVALLGRIHFTGAPAMAIARNCLAWSREFIARRTIDGRPLGEYEEIQRTVTATLAEVYAMESAVRWSLAGGLADRWFERFVTKNLLVRGAWRTVDRTVSLHGGEGFETVASKVRRGAPAVPLERAFRDARGLRVAGNVDFQLDNQLGRMLLAQYYADARTATETAGRHAQTGAPGLSPANQDHLRVLTRLVHSVREIAVGLVRRYPDPEQLYAKERTVVLLGRIAGELFNAVAVLARAASDDAPTGDEPWQHQELADVHSVEARHRLAGLLARLRTETEPDHAKISRRWLAGSHDRLVRH</sequence>
<keyword evidence="10" id="KW-1185">Reference proteome</keyword>
<feature type="domain" description="Acyl-CoA oxidase/dehydrogenase middle" evidence="7">
    <location>
        <begin position="162"/>
        <end position="247"/>
    </location>
</feature>
<dbReference type="Proteomes" id="UP000215483">
    <property type="component" value="Unassembled WGS sequence"/>
</dbReference>
<reference evidence="9 10" key="1">
    <citation type="submission" date="2016-07" db="EMBL/GenBank/DDBJ databases">
        <title>Draft genome of Streptomyces diastatochromogenes.</title>
        <authorList>
            <person name="Podduturi R."/>
            <person name="Lukassen M.B."/>
            <person name="Clausen N."/>
            <person name="Nielsen J.L."/>
            <person name="Jorgensen N.O."/>
        </authorList>
    </citation>
    <scope>NUCLEOTIDE SEQUENCE [LARGE SCALE GENOMIC DNA]</scope>
    <source>
        <strain evidence="9 10">DSM 40608</strain>
    </source>
</reference>
<evidence type="ECO:0000256" key="5">
    <source>
        <dbReference type="RuleBase" id="RU362125"/>
    </source>
</evidence>
<protein>
    <recommendedName>
        <fullName evidence="11">Acyl-CoA dehydrogenase</fullName>
    </recommendedName>
</protein>
<proteinExistence type="inferred from homology"/>
<dbReference type="InterPro" id="IPR036250">
    <property type="entry name" value="AcylCo_DH-like_C"/>
</dbReference>
<dbReference type="OrthoDB" id="6637748at2"/>
<dbReference type="Gene3D" id="2.40.110.10">
    <property type="entry name" value="Butyryl-CoA Dehydrogenase, subunit A, domain 2"/>
    <property type="match status" value="1"/>
</dbReference>
<organism evidence="9 10">
    <name type="scientific">Streptomyces diastatochromogenes</name>
    <dbReference type="NCBI Taxonomy" id="42236"/>
    <lineage>
        <taxon>Bacteria</taxon>
        <taxon>Bacillati</taxon>
        <taxon>Actinomycetota</taxon>
        <taxon>Actinomycetes</taxon>
        <taxon>Kitasatosporales</taxon>
        <taxon>Streptomycetaceae</taxon>
        <taxon>Streptomyces</taxon>
    </lineage>
</organism>
<comment type="similarity">
    <text evidence="2 5">Belongs to the acyl-CoA dehydrogenase family.</text>
</comment>
<dbReference type="SUPFAM" id="SSF47203">
    <property type="entry name" value="Acyl-CoA dehydrogenase C-terminal domain-like"/>
    <property type="match status" value="1"/>
</dbReference>
<evidence type="ECO:0000313" key="9">
    <source>
        <dbReference type="EMBL" id="OXY91601.1"/>
    </source>
</evidence>
<accession>A0A233S7F4</accession>
<feature type="domain" description="Acyl-CoA dehydrogenase/oxidase C-terminal" evidence="6">
    <location>
        <begin position="280"/>
        <end position="404"/>
    </location>
</feature>
<dbReference type="GO" id="GO:0003995">
    <property type="term" value="F:acyl-CoA dehydrogenase activity"/>
    <property type="evidence" value="ECO:0007669"/>
    <property type="project" value="TreeGrafter"/>
</dbReference>
<evidence type="ECO:0000256" key="2">
    <source>
        <dbReference type="ARBA" id="ARBA00009347"/>
    </source>
</evidence>
<evidence type="ECO:0000256" key="1">
    <source>
        <dbReference type="ARBA" id="ARBA00001974"/>
    </source>
</evidence>
<evidence type="ECO:0000313" key="10">
    <source>
        <dbReference type="Proteomes" id="UP000215483"/>
    </source>
</evidence>
<gene>
    <name evidence="9" type="ORF">BEK98_29245</name>
</gene>
<dbReference type="CDD" id="cd00567">
    <property type="entry name" value="ACAD"/>
    <property type="match status" value="1"/>
</dbReference>
<dbReference type="Pfam" id="PF02770">
    <property type="entry name" value="Acyl-CoA_dh_M"/>
    <property type="match status" value="1"/>
</dbReference>
<dbReference type="InterPro" id="IPR006091">
    <property type="entry name" value="Acyl-CoA_Oxase/DH_mid-dom"/>
</dbReference>
<dbReference type="InterPro" id="IPR013786">
    <property type="entry name" value="AcylCoA_DH/ox_N"/>
</dbReference>
<keyword evidence="4 5" id="KW-0274">FAD</keyword>
<dbReference type="InterPro" id="IPR037069">
    <property type="entry name" value="AcylCoA_DH/ox_N_sf"/>
</dbReference>
<evidence type="ECO:0000259" key="8">
    <source>
        <dbReference type="Pfam" id="PF02771"/>
    </source>
</evidence>
<evidence type="ECO:0000256" key="4">
    <source>
        <dbReference type="ARBA" id="ARBA00022827"/>
    </source>
</evidence>